<accession>A0A3P6T8I9</accession>
<dbReference type="Gene3D" id="1.20.1250.20">
    <property type="entry name" value="MFS general substrate transporter like domains"/>
    <property type="match status" value="1"/>
</dbReference>
<keyword evidence="4 6" id="KW-1133">Transmembrane helix</keyword>
<name>A0A3P6T8I9_CYLGO</name>
<gene>
    <name evidence="7" type="ORF">CGOC_LOCUS8290</name>
</gene>
<feature type="transmembrane region" description="Helical" evidence="6">
    <location>
        <begin position="75"/>
        <end position="95"/>
    </location>
</feature>
<dbReference type="GO" id="GO:0015149">
    <property type="term" value="F:hexose transmembrane transporter activity"/>
    <property type="evidence" value="ECO:0007669"/>
    <property type="project" value="TreeGrafter"/>
</dbReference>
<evidence type="ECO:0000256" key="4">
    <source>
        <dbReference type="ARBA" id="ARBA00022989"/>
    </source>
</evidence>
<dbReference type="InterPro" id="IPR036259">
    <property type="entry name" value="MFS_trans_sf"/>
</dbReference>
<evidence type="ECO:0008006" key="9">
    <source>
        <dbReference type="Google" id="ProtNLM"/>
    </source>
</evidence>
<keyword evidence="2" id="KW-0813">Transport</keyword>
<dbReference type="EMBL" id="UYRV01030149">
    <property type="protein sequence ID" value="VDK84426.1"/>
    <property type="molecule type" value="Genomic_DNA"/>
</dbReference>
<evidence type="ECO:0000256" key="3">
    <source>
        <dbReference type="ARBA" id="ARBA00022692"/>
    </source>
</evidence>
<dbReference type="AlphaFoldDB" id="A0A3P6T8I9"/>
<evidence type="ECO:0000313" key="7">
    <source>
        <dbReference type="EMBL" id="VDK84426.1"/>
    </source>
</evidence>
<evidence type="ECO:0000313" key="8">
    <source>
        <dbReference type="Proteomes" id="UP000271889"/>
    </source>
</evidence>
<dbReference type="InterPro" id="IPR045263">
    <property type="entry name" value="GLUT"/>
</dbReference>
<dbReference type="InterPro" id="IPR005828">
    <property type="entry name" value="MFS_sugar_transport-like"/>
</dbReference>
<reference evidence="7 8" key="1">
    <citation type="submission" date="2018-11" db="EMBL/GenBank/DDBJ databases">
        <authorList>
            <consortium name="Pathogen Informatics"/>
        </authorList>
    </citation>
    <scope>NUCLEOTIDE SEQUENCE [LARGE SCALE GENOMIC DNA]</scope>
</reference>
<dbReference type="Pfam" id="PF00083">
    <property type="entry name" value="Sugar_tr"/>
    <property type="match status" value="1"/>
</dbReference>
<organism evidence="7 8">
    <name type="scientific">Cylicostephanus goldi</name>
    <name type="common">Nematode worm</name>
    <dbReference type="NCBI Taxonomy" id="71465"/>
    <lineage>
        <taxon>Eukaryota</taxon>
        <taxon>Metazoa</taxon>
        <taxon>Ecdysozoa</taxon>
        <taxon>Nematoda</taxon>
        <taxon>Chromadorea</taxon>
        <taxon>Rhabditida</taxon>
        <taxon>Rhabditina</taxon>
        <taxon>Rhabditomorpha</taxon>
        <taxon>Strongyloidea</taxon>
        <taxon>Strongylidae</taxon>
        <taxon>Cylicostephanus</taxon>
    </lineage>
</organism>
<proteinExistence type="predicted"/>
<keyword evidence="5 6" id="KW-0472">Membrane</keyword>
<dbReference type="PANTHER" id="PTHR23503:SF8">
    <property type="entry name" value="FACILITATED GLUCOSE TRANSPORTER PROTEIN 1"/>
    <property type="match status" value="1"/>
</dbReference>
<dbReference type="SUPFAM" id="SSF103473">
    <property type="entry name" value="MFS general substrate transporter"/>
    <property type="match status" value="1"/>
</dbReference>
<dbReference type="OrthoDB" id="4540492at2759"/>
<dbReference type="GO" id="GO:0016020">
    <property type="term" value="C:membrane"/>
    <property type="evidence" value="ECO:0007669"/>
    <property type="project" value="UniProtKB-SubCell"/>
</dbReference>
<dbReference type="Proteomes" id="UP000271889">
    <property type="component" value="Unassembled WGS sequence"/>
</dbReference>
<evidence type="ECO:0000256" key="1">
    <source>
        <dbReference type="ARBA" id="ARBA00004370"/>
    </source>
</evidence>
<protein>
    <recommendedName>
        <fullName evidence="9">Major facilitator superfamily (MFS) profile domain-containing protein</fullName>
    </recommendedName>
</protein>
<sequence>MAFFEFFSVAAVLARFCKLVNFFCKRNFSGSIPWFFVSEIFASNSRSNANSVAVMVNWTANLLVGLSFLSLNNALAQYSFLVFTALLSFFIFFTWRFVPETKGKTVEEITATFDKRKR</sequence>
<keyword evidence="3 6" id="KW-0812">Transmembrane</keyword>
<evidence type="ECO:0000256" key="5">
    <source>
        <dbReference type="ARBA" id="ARBA00023136"/>
    </source>
</evidence>
<comment type="subcellular location">
    <subcellularLocation>
        <location evidence="1">Membrane</location>
    </subcellularLocation>
</comment>
<dbReference type="PANTHER" id="PTHR23503">
    <property type="entry name" value="SOLUTE CARRIER FAMILY 2"/>
    <property type="match status" value="1"/>
</dbReference>
<evidence type="ECO:0000256" key="6">
    <source>
        <dbReference type="SAM" id="Phobius"/>
    </source>
</evidence>
<evidence type="ECO:0000256" key="2">
    <source>
        <dbReference type="ARBA" id="ARBA00022448"/>
    </source>
</evidence>
<keyword evidence="8" id="KW-1185">Reference proteome</keyword>